<evidence type="ECO:0000256" key="1">
    <source>
        <dbReference type="SAM" id="MobiDB-lite"/>
    </source>
</evidence>
<sequence>MLGLRCVQTLHLHLSRTAPLGSSLRPRASAEELDTPSSTSSHRFLDRMTGEPTPLQEGVATNGEGC</sequence>
<dbReference type="EMBL" id="DS547121">
    <property type="protein sequence ID" value="EDR03955.1"/>
    <property type="molecule type" value="Genomic_DNA"/>
</dbReference>
<evidence type="ECO:0000313" key="2">
    <source>
        <dbReference type="EMBL" id="EDR03955.1"/>
    </source>
</evidence>
<gene>
    <name evidence="2" type="ORF">LACBIDRAFT_306687</name>
</gene>
<dbReference type="GeneID" id="6081148"/>
<keyword evidence="3" id="KW-1185">Reference proteome</keyword>
<feature type="region of interest" description="Disordered" evidence="1">
    <location>
        <begin position="17"/>
        <end position="66"/>
    </location>
</feature>
<dbReference type="RefSeq" id="XP_001885523.1">
    <property type="nucleotide sequence ID" value="XM_001885488.1"/>
</dbReference>
<accession>B0DNJ9</accession>
<name>B0DNJ9_LACBS</name>
<protein>
    <submittedName>
        <fullName evidence="2">Predicted protein</fullName>
    </submittedName>
</protein>
<organism evidence="3">
    <name type="scientific">Laccaria bicolor (strain S238N-H82 / ATCC MYA-4686)</name>
    <name type="common">Bicoloured deceiver</name>
    <name type="synonym">Laccaria laccata var. bicolor</name>
    <dbReference type="NCBI Taxonomy" id="486041"/>
    <lineage>
        <taxon>Eukaryota</taxon>
        <taxon>Fungi</taxon>
        <taxon>Dikarya</taxon>
        <taxon>Basidiomycota</taxon>
        <taxon>Agaricomycotina</taxon>
        <taxon>Agaricomycetes</taxon>
        <taxon>Agaricomycetidae</taxon>
        <taxon>Agaricales</taxon>
        <taxon>Agaricineae</taxon>
        <taxon>Hydnangiaceae</taxon>
        <taxon>Laccaria</taxon>
    </lineage>
</organism>
<reference evidence="2 3" key="1">
    <citation type="journal article" date="2008" name="Nature">
        <title>The genome of Laccaria bicolor provides insights into mycorrhizal symbiosis.</title>
        <authorList>
            <person name="Martin F."/>
            <person name="Aerts A."/>
            <person name="Ahren D."/>
            <person name="Brun A."/>
            <person name="Danchin E.G.J."/>
            <person name="Duchaussoy F."/>
            <person name="Gibon J."/>
            <person name="Kohler A."/>
            <person name="Lindquist E."/>
            <person name="Pereda V."/>
            <person name="Salamov A."/>
            <person name="Shapiro H.J."/>
            <person name="Wuyts J."/>
            <person name="Blaudez D."/>
            <person name="Buee M."/>
            <person name="Brokstein P."/>
            <person name="Canbaeck B."/>
            <person name="Cohen D."/>
            <person name="Courty P.E."/>
            <person name="Coutinho P.M."/>
            <person name="Delaruelle C."/>
            <person name="Detter J.C."/>
            <person name="Deveau A."/>
            <person name="DiFazio S."/>
            <person name="Duplessis S."/>
            <person name="Fraissinet-Tachet L."/>
            <person name="Lucic E."/>
            <person name="Frey-Klett P."/>
            <person name="Fourrey C."/>
            <person name="Feussner I."/>
            <person name="Gay G."/>
            <person name="Grimwood J."/>
            <person name="Hoegger P.J."/>
            <person name="Jain P."/>
            <person name="Kilaru S."/>
            <person name="Labbe J."/>
            <person name="Lin Y.C."/>
            <person name="Legue V."/>
            <person name="Le Tacon F."/>
            <person name="Marmeisse R."/>
            <person name="Melayah D."/>
            <person name="Montanini B."/>
            <person name="Muratet M."/>
            <person name="Nehls U."/>
            <person name="Niculita-Hirzel H."/>
            <person name="Oudot-Le Secq M.P."/>
            <person name="Peter M."/>
            <person name="Quesneville H."/>
            <person name="Rajashekar B."/>
            <person name="Reich M."/>
            <person name="Rouhier N."/>
            <person name="Schmutz J."/>
            <person name="Yin T."/>
            <person name="Chalot M."/>
            <person name="Henrissat B."/>
            <person name="Kuees U."/>
            <person name="Lucas S."/>
            <person name="Van de Peer Y."/>
            <person name="Podila G.K."/>
            <person name="Polle A."/>
            <person name="Pukkila P.J."/>
            <person name="Richardson P.M."/>
            <person name="Rouze P."/>
            <person name="Sanders I.R."/>
            <person name="Stajich J.E."/>
            <person name="Tunlid A."/>
            <person name="Tuskan G."/>
            <person name="Grigoriev I.V."/>
        </authorList>
    </citation>
    <scope>NUCLEOTIDE SEQUENCE [LARGE SCALE GENOMIC DNA]</scope>
    <source>
        <strain evidence="3">S238N-H82 / ATCC MYA-4686</strain>
    </source>
</reference>
<dbReference type="AlphaFoldDB" id="B0DNJ9"/>
<dbReference type="InParanoid" id="B0DNJ9"/>
<dbReference type="KEGG" id="lbc:LACBIDRAFT_306687"/>
<dbReference type="Proteomes" id="UP000001194">
    <property type="component" value="Unassembled WGS sequence"/>
</dbReference>
<proteinExistence type="predicted"/>
<dbReference type="HOGENOM" id="CLU_2831606_0_0_1"/>
<evidence type="ECO:0000313" key="3">
    <source>
        <dbReference type="Proteomes" id="UP000001194"/>
    </source>
</evidence>